<proteinExistence type="predicted"/>
<dbReference type="EMBL" id="BASM01000029">
    <property type="protein sequence ID" value="GAD27514.1"/>
    <property type="molecule type" value="Genomic_DNA"/>
</dbReference>
<comment type="caution">
    <text evidence="1">The sequence shown here is derived from an EMBL/GenBank/DDBJ whole genome shotgun (WGS) entry which is preliminary data.</text>
</comment>
<keyword evidence="2" id="KW-1185">Reference proteome</keyword>
<sequence length="48" mass="5498">MELFKYTAFQNPEWDWNTGTANGHTQARPVLHGEEQPDTFLPACEESC</sequence>
<evidence type="ECO:0000313" key="1">
    <source>
        <dbReference type="EMBL" id="GAD27514.1"/>
    </source>
</evidence>
<name>A0ABQ0IZ80_GLUTH</name>
<evidence type="ECO:0000313" key="2">
    <source>
        <dbReference type="Proteomes" id="UP000018209"/>
    </source>
</evidence>
<protein>
    <submittedName>
        <fullName evidence="1">Uncharacterized protein</fullName>
    </submittedName>
</protein>
<dbReference type="Proteomes" id="UP000018209">
    <property type="component" value="Unassembled WGS sequence"/>
</dbReference>
<reference evidence="1 2" key="1">
    <citation type="submission" date="2013-08" db="EMBL/GenBank/DDBJ databases">
        <title>Gluconobacter thailandicus NBRC 3257 whole genome sequence.</title>
        <authorList>
            <person name="Matsutani M."/>
            <person name="Yakushi T."/>
            <person name="Matsushita K."/>
        </authorList>
    </citation>
    <scope>NUCLEOTIDE SEQUENCE [LARGE SCALE GENOMIC DNA]</scope>
    <source>
        <strain evidence="1 2">NBRC 3257</strain>
    </source>
</reference>
<accession>A0ABQ0IZ80</accession>
<organism evidence="1 2">
    <name type="scientific">Gluconobacter thailandicus NBRC 3257</name>
    <dbReference type="NCBI Taxonomy" id="1381097"/>
    <lineage>
        <taxon>Bacteria</taxon>
        <taxon>Pseudomonadati</taxon>
        <taxon>Pseudomonadota</taxon>
        <taxon>Alphaproteobacteria</taxon>
        <taxon>Acetobacterales</taxon>
        <taxon>Acetobacteraceae</taxon>
        <taxon>Gluconobacter</taxon>
    </lineage>
</organism>
<gene>
    <name evidence="1" type="ORF">NBRC3257_2513</name>
</gene>